<dbReference type="EMBL" id="JABAGO010000085">
    <property type="protein sequence ID" value="NMF01397.1"/>
    <property type="molecule type" value="Genomic_DNA"/>
</dbReference>
<evidence type="ECO:0000256" key="1">
    <source>
        <dbReference type="SAM" id="MobiDB-lite"/>
    </source>
</evidence>
<dbReference type="RefSeq" id="WP_168976734.1">
    <property type="nucleotide sequence ID" value="NZ_JABAGO010000085.1"/>
</dbReference>
<name>A0A848D5E6_ANEAE</name>
<evidence type="ECO:0000256" key="2">
    <source>
        <dbReference type="SAM" id="Phobius"/>
    </source>
</evidence>
<accession>A0A848D5E6</accession>
<keyword evidence="2" id="KW-1133">Transmembrane helix</keyword>
<reference evidence="3 4" key="1">
    <citation type="submission" date="2020-04" db="EMBL/GenBank/DDBJ databases">
        <authorList>
            <person name="Hitch T.C.A."/>
            <person name="Wylensek D."/>
            <person name="Clavel T."/>
        </authorList>
    </citation>
    <scope>NUCLEOTIDE SEQUENCE [LARGE SCALE GENOMIC DNA]</scope>
    <source>
        <strain evidence="3 4">WB01_D5_05</strain>
    </source>
</reference>
<keyword evidence="2" id="KW-0472">Membrane</keyword>
<feature type="compositionally biased region" description="Basic and acidic residues" evidence="1">
    <location>
        <begin position="192"/>
        <end position="234"/>
    </location>
</feature>
<organism evidence="3 4">
    <name type="scientific">Aneurinibacillus aneurinilyticus</name>
    <name type="common">Bacillus aneurinolyticus</name>
    <dbReference type="NCBI Taxonomy" id="1391"/>
    <lineage>
        <taxon>Bacteria</taxon>
        <taxon>Bacillati</taxon>
        <taxon>Bacillota</taxon>
        <taxon>Bacilli</taxon>
        <taxon>Bacillales</taxon>
        <taxon>Paenibacillaceae</taxon>
        <taxon>Aneurinibacillus group</taxon>
        <taxon>Aneurinibacillus</taxon>
    </lineage>
</organism>
<feature type="region of interest" description="Disordered" evidence="1">
    <location>
        <begin position="41"/>
        <end position="133"/>
    </location>
</feature>
<keyword evidence="2" id="KW-0812">Transmembrane</keyword>
<evidence type="ECO:0000313" key="4">
    <source>
        <dbReference type="Proteomes" id="UP000561326"/>
    </source>
</evidence>
<feature type="compositionally biased region" description="Polar residues" evidence="1">
    <location>
        <begin position="41"/>
        <end position="61"/>
    </location>
</feature>
<dbReference type="AlphaFoldDB" id="A0A848D5E6"/>
<protein>
    <submittedName>
        <fullName evidence="3">Uncharacterized protein</fullName>
    </submittedName>
</protein>
<comment type="caution">
    <text evidence="3">The sequence shown here is derived from an EMBL/GenBank/DDBJ whole genome shotgun (WGS) entry which is preliminary data.</text>
</comment>
<gene>
    <name evidence="3" type="ORF">HF838_24710</name>
</gene>
<feature type="compositionally biased region" description="Polar residues" evidence="1">
    <location>
        <begin position="96"/>
        <end position="118"/>
    </location>
</feature>
<feature type="region of interest" description="Disordered" evidence="1">
    <location>
        <begin position="169"/>
        <end position="234"/>
    </location>
</feature>
<proteinExistence type="predicted"/>
<evidence type="ECO:0000313" key="3">
    <source>
        <dbReference type="EMBL" id="NMF01397.1"/>
    </source>
</evidence>
<dbReference type="Proteomes" id="UP000561326">
    <property type="component" value="Unassembled WGS sequence"/>
</dbReference>
<feature type="transmembrane region" description="Helical" evidence="2">
    <location>
        <begin position="14"/>
        <end position="36"/>
    </location>
</feature>
<sequence>MNRWLQSPMRIKRIYILIGGSAVVLIVAFTLAALFMKFGATPSNGQTTTPASPSQKETASSESDENGVVQVPLGKTLDEAKAEGLYSESETKRTSSSDSTYRNSQTGERQTGGSSSGTRPEKDNNLSAVSGEGLDANTVNQLRGYGIREGDLAKIDRMVADGFDPKEIAQSLRKNGNPNLASVVEQVPRKPKKEDKEGKKEKDKDNQKTSASDKKEDKKNDEEQKQNDKENKDE</sequence>